<name>D6ZA82_SEGRD</name>
<keyword evidence="1" id="KW-1133">Transmembrane helix</keyword>
<dbReference type="STRING" id="640132.Srot_0135"/>
<evidence type="ECO:0008006" key="4">
    <source>
        <dbReference type="Google" id="ProtNLM"/>
    </source>
</evidence>
<protein>
    <recommendedName>
        <fullName evidence="4">Chemotaxis methyl-accepting receptor HlyB-like 4HB MCP domain-containing protein</fullName>
    </recommendedName>
</protein>
<sequence>MRTISPLSVLKTDAASLRRGRRTTADEDTDFLELLWERAQTSPGKLAATALGLILLIIIAGATVAQAVAERTQGLDTTLRRAEPLTNVTLTLYTELSIADAITGAVFLSPGLESQEMRDRYDKAIAAASAATVQVAANTQSQQLETIAEELPVYTKLVESAKVYNRAGKPVGAAYLSQASHLMQTVILPAAEHMHRDQIDALEAAQQQQTQLPWAPALLLTLALGSLVLAQLHLSKRSRRRFNPGLILASGCFALLLLWFLVASAFLVTLSGEGQRKGTDPLRTLTAARIDVQQARTQETLQLLRRGDEDQLEQSYRSSMAAAHNQLDELDRAQGEPGARQTAASAAQAWEKTHEQLRKDLVAGMYGESVELAIGPSPDACAAQYRSLDKALTSDIEHSRRTLRDSVASAREALTALAPATAVLSFLAAAFVVAGYWPRLNEYRA</sequence>
<dbReference type="AlphaFoldDB" id="D6ZA82"/>
<dbReference type="Proteomes" id="UP000002247">
    <property type="component" value="Chromosome"/>
</dbReference>
<feature type="transmembrane region" description="Helical" evidence="1">
    <location>
        <begin position="214"/>
        <end position="234"/>
    </location>
</feature>
<accession>D6ZA82</accession>
<keyword evidence="1" id="KW-0472">Membrane</keyword>
<evidence type="ECO:0000313" key="2">
    <source>
        <dbReference type="EMBL" id="ADG96624.1"/>
    </source>
</evidence>
<organism evidence="2 3">
    <name type="scientific">Segniliparus rotundus (strain ATCC BAA-972 / CDC 1076 / CIP 108378 / DSM 44985 / JCM 13578)</name>
    <dbReference type="NCBI Taxonomy" id="640132"/>
    <lineage>
        <taxon>Bacteria</taxon>
        <taxon>Bacillati</taxon>
        <taxon>Actinomycetota</taxon>
        <taxon>Actinomycetes</taxon>
        <taxon>Mycobacteriales</taxon>
        <taxon>Segniliparaceae</taxon>
        <taxon>Segniliparus</taxon>
    </lineage>
</organism>
<feature type="transmembrane region" description="Helical" evidence="1">
    <location>
        <begin position="413"/>
        <end position="437"/>
    </location>
</feature>
<feature type="transmembrane region" description="Helical" evidence="1">
    <location>
        <begin position="46"/>
        <end position="68"/>
    </location>
</feature>
<dbReference type="eggNOG" id="COG5278">
    <property type="taxonomic scope" value="Bacteria"/>
</dbReference>
<keyword evidence="1" id="KW-0812">Transmembrane</keyword>
<proteinExistence type="predicted"/>
<evidence type="ECO:0000313" key="3">
    <source>
        <dbReference type="Proteomes" id="UP000002247"/>
    </source>
</evidence>
<keyword evidence="3" id="KW-1185">Reference proteome</keyword>
<dbReference type="RefSeq" id="WP_013137080.1">
    <property type="nucleotide sequence ID" value="NC_014168.1"/>
</dbReference>
<dbReference type="EMBL" id="CP001958">
    <property type="protein sequence ID" value="ADG96624.1"/>
    <property type="molecule type" value="Genomic_DNA"/>
</dbReference>
<evidence type="ECO:0000256" key="1">
    <source>
        <dbReference type="SAM" id="Phobius"/>
    </source>
</evidence>
<feature type="transmembrane region" description="Helical" evidence="1">
    <location>
        <begin position="246"/>
        <end position="268"/>
    </location>
</feature>
<dbReference type="KEGG" id="srt:Srot_0135"/>
<reference evidence="2 3" key="1">
    <citation type="journal article" date="2010" name="Stand. Genomic Sci.">
        <title>Complete genome sequence of Segniliparus rotundus type strain (CDC 1076).</title>
        <authorList>
            <person name="Sikorski J."/>
            <person name="Lapidus A."/>
            <person name="Copeland A."/>
            <person name="Misra M."/>
            <person name="Glavina Del Rio T."/>
            <person name="Nolan M."/>
            <person name="Lucas S."/>
            <person name="Chen F."/>
            <person name="Tice H."/>
            <person name="Cheng J.F."/>
            <person name="Jando M."/>
            <person name="Schneider S."/>
            <person name="Bruce D."/>
            <person name="Goodwin L."/>
            <person name="Pitluck S."/>
            <person name="Liolios K."/>
            <person name="Mikhailova N."/>
            <person name="Pati A."/>
            <person name="Ivanova N."/>
            <person name="Mavromatis K."/>
            <person name="Chen A."/>
            <person name="Palaniappan K."/>
            <person name="Chertkov O."/>
            <person name="Land M."/>
            <person name="Hauser L."/>
            <person name="Chang Y.J."/>
            <person name="Jeffries C.D."/>
            <person name="Brettin T."/>
            <person name="Detter J.C."/>
            <person name="Han C."/>
            <person name="Rohde M."/>
            <person name="Goker M."/>
            <person name="Bristow J."/>
            <person name="Eisen J.A."/>
            <person name="Markowitz V."/>
            <person name="Hugenholtz P."/>
            <person name="Kyrpides N.C."/>
            <person name="Klenk H.P."/>
        </authorList>
    </citation>
    <scope>NUCLEOTIDE SEQUENCE [LARGE SCALE GENOMIC DNA]</scope>
    <source>
        <strain evidence="3">ATCC BAA-972 / CDC 1076 / CIP 108378 / DSM 44985 / JCM 13578</strain>
    </source>
</reference>
<dbReference type="HOGENOM" id="CLU_038241_1_0_11"/>
<gene>
    <name evidence="2" type="ordered locus">Srot_0135</name>
</gene>